<evidence type="ECO:0000313" key="6">
    <source>
        <dbReference type="EMBL" id="KAF0728795.1"/>
    </source>
</evidence>
<dbReference type="SUPFAM" id="SSF57903">
    <property type="entry name" value="FYVE/PHD zinc finger"/>
    <property type="match status" value="1"/>
</dbReference>
<organism evidence="6 7">
    <name type="scientific">Aphanomyces euteiches</name>
    <dbReference type="NCBI Taxonomy" id="100861"/>
    <lineage>
        <taxon>Eukaryota</taxon>
        <taxon>Sar</taxon>
        <taxon>Stramenopiles</taxon>
        <taxon>Oomycota</taxon>
        <taxon>Saprolegniomycetes</taxon>
        <taxon>Saprolegniales</taxon>
        <taxon>Verrucalvaceae</taxon>
        <taxon>Aphanomyces</taxon>
    </lineage>
</organism>
<dbReference type="SUPFAM" id="SSF55961">
    <property type="entry name" value="Bet v1-like"/>
    <property type="match status" value="1"/>
</dbReference>
<dbReference type="InterPro" id="IPR011011">
    <property type="entry name" value="Znf_FYVE_PHD"/>
</dbReference>
<name>A0A6G0WN63_9STRA</name>
<dbReference type="InterPro" id="IPR052727">
    <property type="entry name" value="Rab4/Rab5_effector"/>
</dbReference>
<gene>
    <name evidence="6" type="ORF">Ae201684_013367</name>
</gene>
<evidence type="ECO:0000259" key="5">
    <source>
        <dbReference type="PROSITE" id="PS50178"/>
    </source>
</evidence>
<dbReference type="PROSITE" id="PS50178">
    <property type="entry name" value="ZF_FYVE"/>
    <property type="match status" value="1"/>
</dbReference>
<dbReference type="GO" id="GO:0008270">
    <property type="term" value="F:zinc ion binding"/>
    <property type="evidence" value="ECO:0007669"/>
    <property type="project" value="UniProtKB-KW"/>
</dbReference>
<dbReference type="SMART" id="SM00064">
    <property type="entry name" value="FYVE"/>
    <property type="match status" value="1"/>
</dbReference>
<keyword evidence="7" id="KW-1185">Reference proteome</keyword>
<dbReference type="InterPro" id="IPR023393">
    <property type="entry name" value="START-like_dom_sf"/>
</dbReference>
<accession>A0A6G0WN63</accession>
<evidence type="ECO:0000256" key="4">
    <source>
        <dbReference type="PROSITE-ProRule" id="PRU00091"/>
    </source>
</evidence>
<dbReference type="Gene3D" id="3.30.530.20">
    <property type="match status" value="1"/>
</dbReference>
<dbReference type="Proteomes" id="UP000481153">
    <property type="component" value="Unassembled WGS sequence"/>
</dbReference>
<dbReference type="Gene3D" id="3.30.40.10">
    <property type="entry name" value="Zinc/RING finger domain, C3HC4 (zinc finger)"/>
    <property type="match status" value="1"/>
</dbReference>
<keyword evidence="1" id="KW-0479">Metal-binding</keyword>
<reference evidence="6 7" key="1">
    <citation type="submission" date="2019-07" db="EMBL/GenBank/DDBJ databases">
        <title>Genomics analysis of Aphanomyces spp. identifies a new class of oomycete effector associated with host adaptation.</title>
        <authorList>
            <person name="Gaulin E."/>
        </authorList>
    </citation>
    <scope>NUCLEOTIDE SEQUENCE [LARGE SCALE GENOMIC DNA]</scope>
    <source>
        <strain evidence="6 7">ATCC 201684</strain>
    </source>
</reference>
<keyword evidence="3" id="KW-0862">Zinc</keyword>
<evidence type="ECO:0000256" key="2">
    <source>
        <dbReference type="ARBA" id="ARBA00022771"/>
    </source>
</evidence>
<sequence>MESTGFQCSPLDLDDVRQLKQLARQVAQEAVKYAFFTTSPINWHLSSDDQGIQIYSGVDNTAPPNVSTWMSVSTLQASLDDVARMSYCESTAEYKQFIDASGSIFTDGARLYNIERPTHDNPHDFIGVNWLKQTSKLNGMGIKPRDFCVVEIHQDTKIQGTRAWVRAMRSIKLREEPYWMNSPGVIRGEIYRFGAVFVETNQPNLLQVFHLTQINPKGRVNDLIVKFHASRYISSMAKKLSGMLRSYRLSCSGFKNECDLVPKASRQRCGLCNKAFNLLLPKARCRKCGEVVCWGCSKVWLVRDCGIPTKRRVCTACCVNVASDIISSTALSTPEEEKKLFIVDDDDGEDESVDDVGSDVGESLVCAPQHSSSRHVYRPDAAKLLKAYS</sequence>
<dbReference type="AlphaFoldDB" id="A0A6G0WN63"/>
<dbReference type="Pfam" id="PF01363">
    <property type="entry name" value="FYVE"/>
    <property type="match status" value="1"/>
</dbReference>
<dbReference type="EMBL" id="VJMJ01000172">
    <property type="protein sequence ID" value="KAF0728795.1"/>
    <property type="molecule type" value="Genomic_DNA"/>
</dbReference>
<dbReference type="InterPro" id="IPR017455">
    <property type="entry name" value="Znf_FYVE-rel"/>
</dbReference>
<dbReference type="InterPro" id="IPR000306">
    <property type="entry name" value="Znf_FYVE"/>
</dbReference>
<dbReference type="InterPro" id="IPR013083">
    <property type="entry name" value="Znf_RING/FYVE/PHD"/>
</dbReference>
<dbReference type="VEuPathDB" id="FungiDB:AeMF1_021797"/>
<evidence type="ECO:0000256" key="3">
    <source>
        <dbReference type="ARBA" id="ARBA00022833"/>
    </source>
</evidence>
<dbReference type="PANTHER" id="PTHR13510">
    <property type="entry name" value="FYVE-FINGER-CONTAINING RAB5 EFFECTOR PROTEIN RABENOSYN-5-RELATED"/>
    <property type="match status" value="1"/>
</dbReference>
<comment type="caution">
    <text evidence="6">The sequence shown here is derived from an EMBL/GenBank/DDBJ whole genome shotgun (WGS) entry which is preliminary data.</text>
</comment>
<keyword evidence="2 4" id="KW-0863">Zinc-finger</keyword>
<evidence type="ECO:0000256" key="1">
    <source>
        <dbReference type="ARBA" id="ARBA00022723"/>
    </source>
</evidence>
<feature type="domain" description="FYVE-type" evidence="5">
    <location>
        <begin position="263"/>
        <end position="322"/>
    </location>
</feature>
<dbReference type="PANTHER" id="PTHR13510:SF44">
    <property type="entry name" value="RABENOSYN-5"/>
    <property type="match status" value="1"/>
</dbReference>
<protein>
    <recommendedName>
        <fullName evidence="5">FYVE-type domain-containing protein</fullName>
    </recommendedName>
</protein>
<evidence type="ECO:0000313" key="7">
    <source>
        <dbReference type="Proteomes" id="UP000481153"/>
    </source>
</evidence>
<proteinExistence type="predicted"/>
<dbReference type="CDD" id="cd00065">
    <property type="entry name" value="FYVE_like_SF"/>
    <property type="match status" value="1"/>
</dbReference>